<accession>A0A2S8FZV2</accession>
<dbReference type="PANTHER" id="PTHR43289:SF6">
    <property type="entry name" value="SERINE_THREONINE-PROTEIN KINASE NEKL-3"/>
    <property type="match status" value="1"/>
</dbReference>
<feature type="transmembrane region" description="Helical" evidence="6">
    <location>
        <begin position="425"/>
        <end position="446"/>
    </location>
</feature>
<dbReference type="InterPro" id="IPR000719">
    <property type="entry name" value="Prot_kinase_dom"/>
</dbReference>
<keyword evidence="3" id="KW-0418">Kinase</keyword>
<dbReference type="InterPro" id="IPR011009">
    <property type="entry name" value="Kinase-like_dom_sf"/>
</dbReference>
<dbReference type="Proteomes" id="UP000238322">
    <property type="component" value="Unassembled WGS sequence"/>
</dbReference>
<feature type="binding site" evidence="5">
    <location>
        <position position="139"/>
    </location>
    <ligand>
        <name>ATP</name>
        <dbReference type="ChEBI" id="CHEBI:30616"/>
    </ligand>
</feature>
<keyword evidence="6" id="KW-1133">Transmembrane helix</keyword>
<dbReference type="EMBL" id="PUHY01000005">
    <property type="protein sequence ID" value="PQO37414.1"/>
    <property type="molecule type" value="Genomic_DNA"/>
</dbReference>
<dbReference type="InterPro" id="IPR008271">
    <property type="entry name" value="Ser/Thr_kinase_AS"/>
</dbReference>
<dbReference type="InterPro" id="IPR017441">
    <property type="entry name" value="Protein_kinase_ATP_BS"/>
</dbReference>
<organism evidence="8 9">
    <name type="scientific">Blastopirellula marina</name>
    <dbReference type="NCBI Taxonomy" id="124"/>
    <lineage>
        <taxon>Bacteria</taxon>
        <taxon>Pseudomonadati</taxon>
        <taxon>Planctomycetota</taxon>
        <taxon>Planctomycetia</taxon>
        <taxon>Pirellulales</taxon>
        <taxon>Pirellulaceae</taxon>
        <taxon>Blastopirellula</taxon>
    </lineage>
</organism>
<proteinExistence type="predicted"/>
<sequence>MSLPCPSEHDLREFAVGAIDDDSFEAIALHIEDCEICQDLLAGMDCKDPLLLHLNELRLTQSLEDVDALRIRDWAENTIIPFVPTTSKGENAPTASMTLNELPEFFGNEYRIIERVGRGGMGVVYKAEHIYLKRLRAIKVLGDQRLYDEQFVQRFLREIAALASIEHRNVVTAIDARVSRDHLFLVMEFLEGTDAGKLSRRFGMLSVADACEVVRQAACGLHAIHDAGFFHRDIKPSNLFVQSNGIVKILDLGLAKLTSISTAEDELTNSGLVVGTLDYMAPEQAGSSISLDVTADLYSLGCTLFTLLAGRPPFSSNEFPTAADKVLAHRRTAPPRLKDLREDVPDVVATLVDKLLAKRPEDRLSSAKELAEHLTEFCNGHQLDQLQVMSGVPDSETYSNAVPSTLRQNSPAGIFSLRKRIPRRLIGVAVTIVFVIGLIVLIAKVLQNPPASNMGVNTLLDAHPQGDLPADDRHTVVRELLFPQGDAFSTWEVLPSKDAIRVNCDSIALLALGDDPGAFSSLEAHIKQPGDNGGVGLFFNYHTEWLGARERVEFYCIGIRETDDGIHKLEFNRCRYWRYDPYSQSYTQIAWAPVVPHADGSNSLRIETGIDPSLYLGIYWNNEEIVWNVDLDNNTLGLENVATSECGIYATKASATFFDIMVNENRPVLTKSDLQKH</sequence>
<dbReference type="SMART" id="SM00220">
    <property type="entry name" value="S_TKc"/>
    <property type="match status" value="1"/>
</dbReference>
<feature type="domain" description="Protein kinase" evidence="7">
    <location>
        <begin position="110"/>
        <end position="376"/>
    </location>
</feature>
<dbReference type="Gene3D" id="1.10.510.10">
    <property type="entry name" value="Transferase(Phosphotransferase) domain 1"/>
    <property type="match status" value="1"/>
</dbReference>
<evidence type="ECO:0000256" key="4">
    <source>
        <dbReference type="ARBA" id="ARBA00022840"/>
    </source>
</evidence>
<evidence type="ECO:0000256" key="3">
    <source>
        <dbReference type="ARBA" id="ARBA00022777"/>
    </source>
</evidence>
<dbReference type="PROSITE" id="PS00108">
    <property type="entry name" value="PROTEIN_KINASE_ST"/>
    <property type="match status" value="1"/>
</dbReference>
<dbReference type="GO" id="GO:0005524">
    <property type="term" value="F:ATP binding"/>
    <property type="evidence" value="ECO:0007669"/>
    <property type="project" value="UniProtKB-UniRule"/>
</dbReference>
<dbReference type="CDD" id="cd14014">
    <property type="entry name" value="STKc_PknB_like"/>
    <property type="match status" value="1"/>
</dbReference>
<dbReference type="PROSITE" id="PS50011">
    <property type="entry name" value="PROTEIN_KINASE_DOM"/>
    <property type="match status" value="1"/>
</dbReference>
<dbReference type="SUPFAM" id="SSF56112">
    <property type="entry name" value="Protein kinase-like (PK-like)"/>
    <property type="match status" value="1"/>
</dbReference>
<dbReference type="AlphaFoldDB" id="A0A2S8FZV2"/>
<evidence type="ECO:0000259" key="7">
    <source>
        <dbReference type="PROSITE" id="PS50011"/>
    </source>
</evidence>
<keyword evidence="2 5" id="KW-0547">Nucleotide-binding</keyword>
<keyword evidence="4 5" id="KW-0067">ATP-binding</keyword>
<evidence type="ECO:0000313" key="8">
    <source>
        <dbReference type="EMBL" id="PQO37414.1"/>
    </source>
</evidence>
<dbReference type="Pfam" id="PF00069">
    <property type="entry name" value="Pkinase"/>
    <property type="match status" value="1"/>
</dbReference>
<dbReference type="GO" id="GO:0004674">
    <property type="term" value="F:protein serine/threonine kinase activity"/>
    <property type="evidence" value="ECO:0007669"/>
    <property type="project" value="TreeGrafter"/>
</dbReference>
<gene>
    <name evidence="8" type="ORF">C5Y83_05570</name>
</gene>
<protein>
    <recommendedName>
        <fullName evidence="7">Protein kinase domain-containing protein</fullName>
    </recommendedName>
</protein>
<keyword evidence="6" id="KW-0812">Transmembrane</keyword>
<name>A0A2S8FZV2_9BACT</name>
<dbReference type="PROSITE" id="PS00107">
    <property type="entry name" value="PROTEIN_KINASE_ATP"/>
    <property type="match status" value="1"/>
</dbReference>
<comment type="caution">
    <text evidence="8">The sequence shown here is derived from an EMBL/GenBank/DDBJ whole genome shotgun (WGS) entry which is preliminary data.</text>
</comment>
<dbReference type="OrthoDB" id="6111975at2"/>
<evidence type="ECO:0000313" key="9">
    <source>
        <dbReference type="Proteomes" id="UP000238322"/>
    </source>
</evidence>
<dbReference type="PANTHER" id="PTHR43289">
    <property type="entry name" value="MITOGEN-ACTIVATED PROTEIN KINASE KINASE KINASE 20-RELATED"/>
    <property type="match status" value="1"/>
</dbReference>
<evidence type="ECO:0000256" key="6">
    <source>
        <dbReference type="SAM" id="Phobius"/>
    </source>
</evidence>
<evidence type="ECO:0000256" key="1">
    <source>
        <dbReference type="ARBA" id="ARBA00022679"/>
    </source>
</evidence>
<keyword evidence="6" id="KW-0472">Membrane</keyword>
<reference evidence="8 9" key="1">
    <citation type="submission" date="2018-02" db="EMBL/GenBank/DDBJ databases">
        <title>Comparative genomes isolates from brazilian mangrove.</title>
        <authorList>
            <person name="Araujo J.E."/>
            <person name="Taketani R.G."/>
            <person name="Silva M.C.P."/>
            <person name="Loureco M.V."/>
            <person name="Andreote F.D."/>
        </authorList>
    </citation>
    <scope>NUCLEOTIDE SEQUENCE [LARGE SCALE GENOMIC DNA]</scope>
    <source>
        <strain evidence="8 9">Hex-1 MGV</strain>
    </source>
</reference>
<keyword evidence="1" id="KW-0808">Transferase</keyword>
<evidence type="ECO:0000256" key="2">
    <source>
        <dbReference type="ARBA" id="ARBA00022741"/>
    </source>
</evidence>
<evidence type="ECO:0000256" key="5">
    <source>
        <dbReference type="PROSITE-ProRule" id="PRU10141"/>
    </source>
</evidence>
<dbReference type="Gene3D" id="3.30.200.20">
    <property type="entry name" value="Phosphorylase Kinase, domain 1"/>
    <property type="match status" value="1"/>
</dbReference>